<evidence type="ECO:0000313" key="2">
    <source>
        <dbReference type="Proteomes" id="UP000789405"/>
    </source>
</evidence>
<protein>
    <submittedName>
        <fullName evidence="1">13213_t:CDS:1</fullName>
    </submittedName>
</protein>
<proteinExistence type="predicted"/>
<gene>
    <name evidence="1" type="ORF">DERYTH_LOCUS22918</name>
</gene>
<feature type="non-terminal residue" evidence="1">
    <location>
        <position position="85"/>
    </location>
</feature>
<dbReference type="AlphaFoldDB" id="A0A9N9P7Y6"/>
<dbReference type="EMBL" id="CAJVPY010033186">
    <property type="protein sequence ID" value="CAG8798652.1"/>
    <property type="molecule type" value="Genomic_DNA"/>
</dbReference>
<dbReference type="Proteomes" id="UP000789405">
    <property type="component" value="Unassembled WGS sequence"/>
</dbReference>
<sequence>PSKSNINKDFETSEISNQFDYQDESNNLEDSILYKLNKLEELVAMHFVNEESQEIKFLNTFEFEDELIDNFQVLNDNIKAKIRKL</sequence>
<organism evidence="1 2">
    <name type="scientific">Dentiscutata erythropus</name>
    <dbReference type="NCBI Taxonomy" id="1348616"/>
    <lineage>
        <taxon>Eukaryota</taxon>
        <taxon>Fungi</taxon>
        <taxon>Fungi incertae sedis</taxon>
        <taxon>Mucoromycota</taxon>
        <taxon>Glomeromycotina</taxon>
        <taxon>Glomeromycetes</taxon>
        <taxon>Diversisporales</taxon>
        <taxon>Gigasporaceae</taxon>
        <taxon>Dentiscutata</taxon>
    </lineage>
</organism>
<reference evidence="1" key="1">
    <citation type="submission" date="2021-06" db="EMBL/GenBank/DDBJ databases">
        <authorList>
            <person name="Kallberg Y."/>
            <person name="Tangrot J."/>
            <person name="Rosling A."/>
        </authorList>
    </citation>
    <scope>NUCLEOTIDE SEQUENCE</scope>
    <source>
        <strain evidence="1">MA453B</strain>
    </source>
</reference>
<accession>A0A9N9P7Y6</accession>
<name>A0A9N9P7Y6_9GLOM</name>
<feature type="non-terminal residue" evidence="1">
    <location>
        <position position="1"/>
    </location>
</feature>
<comment type="caution">
    <text evidence="1">The sequence shown here is derived from an EMBL/GenBank/DDBJ whole genome shotgun (WGS) entry which is preliminary data.</text>
</comment>
<dbReference type="OrthoDB" id="2480800at2759"/>
<keyword evidence="2" id="KW-1185">Reference proteome</keyword>
<evidence type="ECO:0000313" key="1">
    <source>
        <dbReference type="EMBL" id="CAG8798652.1"/>
    </source>
</evidence>